<keyword evidence="3" id="KW-1185">Reference proteome</keyword>
<dbReference type="PANTHER" id="PTHR40370">
    <property type="entry name" value="EXPRESSED PROTEIN"/>
    <property type="match status" value="1"/>
</dbReference>
<evidence type="ECO:0000313" key="3">
    <source>
        <dbReference type="Proteomes" id="UP000515788"/>
    </source>
</evidence>
<gene>
    <name evidence="2" type="ORF">HG536_0B02040</name>
</gene>
<dbReference type="InterPro" id="IPR024500">
    <property type="entry name" value="DUF3074"/>
</dbReference>
<dbReference type="OrthoDB" id="6423603at2759"/>
<dbReference type="RefSeq" id="XP_037138016.1">
    <property type="nucleotide sequence ID" value="XM_037282121.1"/>
</dbReference>
<dbReference type="KEGG" id="tgb:HG536_0B02040"/>
<organism evidence="2 3">
    <name type="scientific">Torulaspora globosa</name>
    <dbReference type="NCBI Taxonomy" id="48254"/>
    <lineage>
        <taxon>Eukaryota</taxon>
        <taxon>Fungi</taxon>
        <taxon>Dikarya</taxon>
        <taxon>Ascomycota</taxon>
        <taxon>Saccharomycotina</taxon>
        <taxon>Saccharomycetes</taxon>
        <taxon>Saccharomycetales</taxon>
        <taxon>Saccharomycetaceae</taxon>
        <taxon>Torulaspora</taxon>
    </lineage>
</organism>
<dbReference type="GeneID" id="59324460"/>
<proteinExistence type="predicted"/>
<dbReference type="SUPFAM" id="SSF55961">
    <property type="entry name" value="Bet v1-like"/>
    <property type="match status" value="1"/>
</dbReference>
<dbReference type="EMBL" id="CP059247">
    <property type="protein sequence ID" value="QLL31341.1"/>
    <property type="molecule type" value="Genomic_DNA"/>
</dbReference>
<sequence length="309" mass="35325">MLPVSQHNASDLTVRSGYAYLLSDPSHVRVTRRASRNSLYLVHLFQINNSHACVVPQTMGFGLSAEPWAENDLPSGRDEILNGGLQMASDVLKNWKRGKLYKFKNPNGEDFQVQTFHTYHGSEYWLSRQSKHTIDEALYEKMVYYLNGSERTKTGEWAMPDRTRRSRLEKEYIEVLSDCEILKVTDSGWALVNLEYNLGKPLSIRDFNEWVYPIAPYVDETGREVSLIVSLNAQVPMKQSSVEKNHTAAYYASVERLAYDRDTGELEWLMCTTSDAGGNVPKWMQNATIAKTVAKDVPYLFNFLNTKQT</sequence>
<dbReference type="InterPro" id="IPR023393">
    <property type="entry name" value="START-like_dom_sf"/>
</dbReference>
<accession>A0A7G3ZCV5</accession>
<dbReference type="PANTHER" id="PTHR40370:SF1">
    <property type="entry name" value="DUF3074 DOMAIN-CONTAINING PROTEIN"/>
    <property type="match status" value="1"/>
</dbReference>
<dbReference type="AlphaFoldDB" id="A0A7G3ZCV5"/>
<name>A0A7G3ZCV5_9SACH</name>
<evidence type="ECO:0000313" key="2">
    <source>
        <dbReference type="EMBL" id="QLL31341.1"/>
    </source>
</evidence>
<protein>
    <recommendedName>
        <fullName evidence="1">DUF3074 domain-containing protein</fullName>
    </recommendedName>
</protein>
<dbReference type="Gene3D" id="3.30.530.20">
    <property type="match status" value="1"/>
</dbReference>
<feature type="domain" description="DUF3074" evidence="1">
    <location>
        <begin position="125"/>
        <end position="303"/>
    </location>
</feature>
<reference evidence="2 3" key="1">
    <citation type="submission" date="2020-06" db="EMBL/GenBank/DDBJ databases">
        <title>The yeast mating-type switching endonuclease HO is a domesticated member of an unorthodox homing genetic element family.</title>
        <authorList>
            <person name="Coughlan A.Y."/>
            <person name="Lombardi L."/>
            <person name="Braun-Galleani S."/>
            <person name="Martos A.R."/>
            <person name="Galeote V."/>
            <person name="Bigey F."/>
            <person name="Dequin S."/>
            <person name="Byrne K.P."/>
            <person name="Wolfe K.H."/>
        </authorList>
    </citation>
    <scope>NUCLEOTIDE SEQUENCE [LARGE SCALE GENOMIC DNA]</scope>
    <source>
        <strain evidence="2 3">CBS764</strain>
    </source>
</reference>
<evidence type="ECO:0000259" key="1">
    <source>
        <dbReference type="Pfam" id="PF11274"/>
    </source>
</evidence>
<dbReference type="Proteomes" id="UP000515788">
    <property type="component" value="Chromosome 2"/>
</dbReference>
<dbReference type="Pfam" id="PF11274">
    <property type="entry name" value="DUF3074"/>
    <property type="match status" value="1"/>
</dbReference>